<dbReference type="OrthoDB" id="9810477at2"/>
<dbReference type="RefSeq" id="WP_132127775.1">
    <property type="nucleotide sequence ID" value="NZ_CP042432.1"/>
</dbReference>
<dbReference type="InterPro" id="IPR011055">
    <property type="entry name" value="Dup_hybrid_motif"/>
</dbReference>
<dbReference type="Proteomes" id="UP000295807">
    <property type="component" value="Unassembled WGS sequence"/>
</dbReference>
<dbReference type="SUPFAM" id="SSF51261">
    <property type="entry name" value="Duplicated hybrid motif"/>
    <property type="match status" value="1"/>
</dbReference>
<proteinExistence type="predicted"/>
<dbReference type="AlphaFoldDB" id="A0A4R3KX06"/>
<keyword evidence="4" id="KW-1185">Reference proteome</keyword>
<dbReference type="InterPro" id="IPR016047">
    <property type="entry name" value="M23ase_b-sheet_dom"/>
</dbReference>
<organism evidence="3 4">
    <name type="scientific">Anseongella ginsenosidimutans</name>
    <dbReference type="NCBI Taxonomy" id="496056"/>
    <lineage>
        <taxon>Bacteria</taxon>
        <taxon>Pseudomonadati</taxon>
        <taxon>Bacteroidota</taxon>
        <taxon>Sphingobacteriia</taxon>
        <taxon>Sphingobacteriales</taxon>
        <taxon>Sphingobacteriaceae</taxon>
        <taxon>Anseongella</taxon>
    </lineage>
</organism>
<dbReference type="PANTHER" id="PTHR21666:SF285">
    <property type="entry name" value="M23 FAMILY METALLOPEPTIDASE"/>
    <property type="match status" value="1"/>
</dbReference>
<evidence type="ECO:0000313" key="4">
    <source>
        <dbReference type="Proteomes" id="UP000295807"/>
    </source>
</evidence>
<dbReference type="Gene3D" id="2.70.70.10">
    <property type="entry name" value="Glucose Permease (Domain IIA)"/>
    <property type="match status" value="1"/>
</dbReference>
<feature type="signal peptide" evidence="1">
    <location>
        <begin position="1"/>
        <end position="23"/>
    </location>
</feature>
<reference evidence="3 4" key="1">
    <citation type="submission" date="2019-03" db="EMBL/GenBank/DDBJ databases">
        <title>Genomic Encyclopedia of Type Strains, Phase IV (KMG-IV): sequencing the most valuable type-strain genomes for metagenomic binning, comparative biology and taxonomic classification.</title>
        <authorList>
            <person name="Goeker M."/>
        </authorList>
    </citation>
    <scope>NUCLEOTIDE SEQUENCE [LARGE SCALE GENOMIC DNA]</scope>
    <source>
        <strain evidence="3 4">DSM 21100</strain>
    </source>
</reference>
<feature type="chain" id="PRO_5020317136" evidence="1">
    <location>
        <begin position="24"/>
        <end position="582"/>
    </location>
</feature>
<accession>A0A4R3KX06</accession>
<feature type="domain" description="M23ase beta-sheet core" evidence="2">
    <location>
        <begin position="61"/>
        <end position="118"/>
    </location>
</feature>
<gene>
    <name evidence="3" type="ORF">EDD80_101539</name>
</gene>
<protein>
    <submittedName>
        <fullName evidence="3">Peptidase M23-like protein</fullName>
    </submittedName>
</protein>
<dbReference type="GO" id="GO:0004222">
    <property type="term" value="F:metalloendopeptidase activity"/>
    <property type="evidence" value="ECO:0007669"/>
    <property type="project" value="TreeGrafter"/>
</dbReference>
<dbReference type="InterPro" id="IPR050570">
    <property type="entry name" value="Cell_wall_metabolism_enzyme"/>
</dbReference>
<sequence>MLLRLRWTLLLSPLLFSFLTASAQEPADSPDTLYPQDYFRLPLNLPVALSGTFGELRSNHFHTGLDFKTQQTTGHPVYAVADGYISRLAESAWGYGKAVYIDHPNGFTTVYGHLERFMPAAAAEMKRHQYEQETFSADLAFPPGKLPVKKGDIIAWSGNSGSSGGPHLHFEIRDTRSEEPINPLLFGFPVPDHVRPLIGGLFIYPLTDSSAVNGSGFRAGFSVTRTGESRYVIKPAQTITVRGRIGFGIIATDQLDGAANRNGNYAIELKRNGQTIYYSETDRLNFAHNRAMNSHIDYAAYLLDGRRIQKSHVSPGNPLTIYKRLSNNGSAWFSGTGTHEMEYIVSDVAGNRSILTFTLTSTPAGPVKKARPENPVAVFSYDRPNVYAAPGLRLSMEENTLYEDLAFTYSAKPAPEGAASLLHQVHDKNVPAHKSFDIAIKTNPGFTDTAKALIVNDRRQAFATTWENGWAKASVREFGDFYVSLDTIAPVIRPVNISRGKNMAGNSAIVLRISDDLSGVRSYRGTIDGKWVLMEHDGKTATLKHVFDERTPAKGGSAKHTFRLLVTDMKNNTAEYEAAFTR</sequence>
<dbReference type="PANTHER" id="PTHR21666">
    <property type="entry name" value="PEPTIDASE-RELATED"/>
    <property type="match status" value="1"/>
</dbReference>
<dbReference type="Pfam" id="PF01551">
    <property type="entry name" value="Peptidase_M23"/>
    <property type="match status" value="1"/>
</dbReference>
<dbReference type="CDD" id="cd12797">
    <property type="entry name" value="M23_peptidase"/>
    <property type="match status" value="1"/>
</dbReference>
<name>A0A4R3KX06_9SPHI</name>
<evidence type="ECO:0000313" key="3">
    <source>
        <dbReference type="EMBL" id="TCS90339.1"/>
    </source>
</evidence>
<evidence type="ECO:0000259" key="2">
    <source>
        <dbReference type="Pfam" id="PF01551"/>
    </source>
</evidence>
<dbReference type="EMBL" id="SMAD01000001">
    <property type="protein sequence ID" value="TCS90339.1"/>
    <property type="molecule type" value="Genomic_DNA"/>
</dbReference>
<comment type="caution">
    <text evidence="3">The sequence shown here is derived from an EMBL/GenBank/DDBJ whole genome shotgun (WGS) entry which is preliminary data.</text>
</comment>
<evidence type="ECO:0000256" key="1">
    <source>
        <dbReference type="SAM" id="SignalP"/>
    </source>
</evidence>
<keyword evidence="1" id="KW-0732">Signal</keyword>